<dbReference type="AlphaFoldDB" id="A0AAV7KE85"/>
<comment type="caution">
    <text evidence="1">The sequence shown here is derived from an EMBL/GenBank/DDBJ whole genome shotgun (WGS) entry which is preliminary data.</text>
</comment>
<proteinExistence type="predicted"/>
<keyword evidence="2" id="KW-1185">Reference proteome</keyword>
<sequence>MSTLPSPSNEDFPLRFQIADGLDGSGKQNTVYYQPNTNTSTKSFILFCFKVVHIVNSCGKELWKNECPNSPFSQRPNLLLAATENHAIFANLWKISSIPKQIKLRTKVSILPMINIYLSMLLDQYLMVKWQVFSQEQEVRVANYVLQSRKN</sequence>
<gene>
    <name evidence="1" type="ORF">LOD99_11040</name>
</gene>
<accession>A0AAV7KE85</accession>
<reference evidence="1 2" key="1">
    <citation type="journal article" date="2023" name="BMC Biol.">
        <title>The compact genome of the sponge Oopsacas minuta (Hexactinellida) is lacking key metazoan core genes.</title>
        <authorList>
            <person name="Santini S."/>
            <person name="Schenkelaars Q."/>
            <person name="Jourda C."/>
            <person name="Duchesne M."/>
            <person name="Belahbib H."/>
            <person name="Rocher C."/>
            <person name="Selva M."/>
            <person name="Riesgo A."/>
            <person name="Vervoort M."/>
            <person name="Leys S.P."/>
            <person name="Kodjabachian L."/>
            <person name="Le Bivic A."/>
            <person name="Borchiellini C."/>
            <person name="Claverie J.M."/>
            <person name="Renard E."/>
        </authorList>
    </citation>
    <scope>NUCLEOTIDE SEQUENCE [LARGE SCALE GENOMIC DNA]</scope>
    <source>
        <strain evidence="1">SPO-2</strain>
    </source>
</reference>
<dbReference type="EMBL" id="JAKMXF010000090">
    <property type="protein sequence ID" value="KAI6658384.1"/>
    <property type="molecule type" value="Genomic_DNA"/>
</dbReference>
<evidence type="ECO:0000313" key="2">
    <source>
        <dbReference type="Proteomes" id="UP001165289"/>
    </source>
</evidence>
<name>A0AAV7KE85_9METZ</name>
<dbReference type="Proteomes" id="UP001165289">
    <property type="component" value="Unassembled WGS sequence"/>
</dbReference>
<protein>
    <submittedName>
        <fullName evidence="1">Uncharacterized protein</fullName>
    </submittedName>
</protein>
<organism evidence="1 2">
    <name type="scientific">Oopsacas minuta</name>
    <dbReference type="NCBI Taxonomy" id="111878"/>
    <lineage>
        <taxon>Eukaryota</taxon>
        <taxon>Metazoa</taxon>
        <taxon>Porifera</taxon>
        <taxon>Hexactinellida</taxon>
        <taxon>Hexasterophora</taxon>
        <taxon>Lyssacinosida</taxon>
        <taxon>Leucopsacidae</taxon>
        <taxon>Oopsacas</taxon>
    </lineage>
</organism>
<evidence type="ECO:0000313" key="1">
    <source>
        <dbReference type="EMBL" id="KAI6658384.1"/>
    </source>
</evidence>